<keyword evidence="12" id="KW-1185">Reference proteome</keyword>
<dbReference type="GO" id="GO:0005886">
    <property type="term" value="C:plasma membrane"/>
    <property type="evidence" value="ECO:0007669"/>
    <property type="project" value="UniProtKB-SubCell"/>
</dbReference>
<keyword evidence="7 10" id="KW-1133">Transmembrane helix</keyword>
<evidence type="ECO:0000256" key="2">
    <source>
        <dbReference type="ARBA" id="ARBA00022448"/>
    </source>
</evidence>
<keyword evidence="4" id="KW-0633">Potassium transport</keyword>
<evidence type="ECO:0000256" key="7">
    <source>
        <dbReference type="ARBA" id="ARBA00022989"/>
    </source>
</evidence>
<dbReference type="AlphaFoldDB" id="A0A926RTS7"/>
<dbReference type="EMBL" id="JACXAH010000018">
    <property type="protein sequence ID" value="MBD1373170.1"/>
    <property type="molecule type" value="Genomic_DNA"/>
</dbReference>
<dbReference type="InterPro" id="IPR004772">
    <property type="entry name" value="TrkH"/>
</dbReference>
<evidence type="ECO:0000313" key="12">
    <source>
        <dbReference type="Proteomes" id="UP000661691"/>
    </source>
</evidence>
<dbReference type="PANTHER" id="PTHR32024:SF1">
    <property type="entry name" value="KTR SYSTEM POTASSIUM UPTAKE PROTEIN B"/>
    <property type="match status" value="1"/>
</dbReference>
<evidence type="ECO:0000256" key="5">
    <source>
        <dbReference type="ARBA" id="ARBA00022692"/>
    </source>
</evidence>
<sequence length="447" mass="49049">MKSMNQLLRTITPSQILVLGFLSFIMIGAFLLKLPVSSANGDSISFLDALFTATSALSVTGLNVVNPGETFSLFGEIVILCLIQVGGLGFMAFTTLFAFLIGKKIGFKERLLLLEAFNKVDFRGIVKMIRYILIFTAVIEGIGFVLLSIRFVPQFGIEKGMYFALFHSISAFNNAGFDLFGTSLLSYQTDFYVNLVISSLFIIGGIGFVLIIELLEYRYVRRVSLHTKMVLAMTGILVFVGTLLVLAIEWNNPSTLGALPIGDKLLAGYFHAVTPRTAGFDSLGVHHLYPATLFITIMLMFVGASPSSTGGGIKTTTLFTLLLAVWSMIRGRNNIVIFKRRIPYDAVYKALTVTVLSLTLVLVVTMILTITEHKHADLLMILFEAVSAFGTVGLTMGLTPLLTDFGKVLIIFVMIIGRLGPITLAYAIAKSKRQKPYRYPEEKPLIG</sequence>
<feature type="transmembrane region" description="Helical" evidence="10">
    <location>
        <begin position="349"/>
        <end position="371"/>
    </location>
</feature>
<feature type="transmembrane region" description="Helical" evidence="10">
    <location>
        <begin position="229"/>
        <end position="248"/>
    </location>
</feature>
<feature type="transmembrane region" description="Helical" evidence="10">
    <location>
        <begin position="408"/>
        <end position="429"/>
    </location>
</feature>
<evidence type="ECO:0000256" key="1">
    <source>
        <dbReference type="ARBA" id="ARBA00004651"/>
    </source>
</evidence>
<evidence type="ECO:0000256" key="4">
    <source>
        <dbReference type="ARBA" id="ARBA00022538"/>
    </source>
</evidence>
<organism evidence="11 12">
    <name type="scientific">Polycladospora coralii</name>
    <dbReference type="NCBI Taxonomy" id="2771432"/>
    <lineage>
        <taxon>Bacteria</taxon>
        <taxon>Bacillati</taxon>
        <taxon>Bacillota</taxon>
        <taxon>Bacilli</taxon>
        <taxon>Bacillales</taxon>
        <taxon>Thermoactinomycetaceae</taxon>
        <taxon>Polycladospora</taxon>
    </lineage>
</organism>
<feature type="transmembrane region" description="Helical" evidence="10">
    <location>
        <begin position="131"/>
        <end position="152"/>
    </location>
</feature>
<dbReference type="InterPro" id="IPR003445">
    <property type="entry name" value="Cat_transpt"/>
</dbReference>
<dbReference type="NCBIfam" id="TIGR00933">
    <property type="entry name" value="2a38"/>
    <property type="match status" value="1"/>
</dbReference>
<name>A0A926RTS7_9BACL</name>
<dbReference type="Pfam" id="PF02386">
    <property type="entry name" value="TrkH"/>
    <property type="match status" value="1"/>
</dbReference>
<evidence type="ECO:0000256" key="3">
    <source>
        <dbReference type="ARBA" id="ARBA00022475"/>
    </source>
</evidence>
<dbReference type="Proteomes" id="UP000661691">
    <property type="component" value="Unassembled WGS sequence"/>
</dbReference>
<evidence type="ECO:0000256" key="9">
    <source>
        <dbReference type="ARBA" id="ARBA00023136"/>
    </source>
</evidence>
<reference evidence="12" key="1">
    <citation type="submission" date="2022-10" db="EMBL/GenBank/DDBJ databases">
        <title>A novel bacterium of genus Hazenella, isolated from South China Sea.</title>
        <authorList>
            <person name="Huang H."/>
            <person name="Mo K."/>
            <person name="Hu Y."/>
        </authorList>
    </citation>
    <scope>NUCLEOTIDE SEQUENCE [LARGE SCALE GENOMIC DNA]</scope>
    <source>
        <strain evidence="12">IB182357</strain>
    </source>
</reference>
<feature type="transmembrane region" description="Helical" evidence="10">
    <location>
        <begin position="12"/>
        <end position="32"/>
    </location>
</feature>
<protein>
    <submittedName>
        <fullName evidence="11">Trk family potassium uptake protein</fullName>
    </submittedName>
</protein>
<comment type="caution">
    <text evidence="11">The sequence shown here is derived from an EMBL/GenBank/DDBJ whole genome shotgun (WGS) entry which is preliminary data.</text>
</comment>
<feature type="transmembrane region" description="Helical" evidence="10">
    <location>
        <begin position="287"/>
        <end position="304"/>
    </location>
</feature>
<keyword evidence="2" id="KW-0813">Transport</keyword>
<keyword evidence="3" id="KW-1003">Cell membrane</keyword>
<evidence type="ECO:0000256" key="10">
    <source>
        <dbReference type="SAM" id="Phobius"/>
    </source>
</evidence>
<keyword evidence="6" id="KW-0630">Potassium</keyword>
<keyword evidence="9 10" id="KW-0472">Membrane</keyword>
<keyword evidence="5 10" id="KW-0812">Transmembrane</keyword>
<evidence type="ECO:0000313" key="11">
    <source>
        <dbReference type="EMBL" id="MBD1373170.1"/>
    </source>
</evidence>
<proteinExistence type="predicted"/>
<gene>
    <name evidence="11" type="ORF">IC620_12470</name>
</gene>
<feature type="transmembrane region" description="Helical" evidence="10">
    <location>
        <begin position="77"/>
        <end position="101"/>
    </location>
</feature>
<evidence type="ECO:0000256" key="8">
    <source>
        <dbReference type="ARBA" id="ARBA00023065"/>
    </source>
</evidence>
<dbReference type="GO" id="GO:0015379">
    <property type="term" value="F:potassium:chloride symporter activity"/>
    <property type="evidence" value="ECO:0007669"/>
    <property type="project" value="InterPro"/>
</dbReference>
<feature type="transmembrane region" description="Helical" evidence="10">
    <location>
        <begin position="378"/>
        <end position="402"/>
    </location>
</feature>
<feature type="transmembrane region" description="Helical" evidence="10">
    <location>
        <begin position="44"/>
        <end position="65"/>
    </location>
</feature>
<dbReference type="PANTHER" id="PTHR32024">
    <property type="entry name" value="TRK SYSTEM POTASSIUM UPTAKE PROTEIN TRKG-RELATED"/>
    <property type="match status" value="1"/>
</dbReference>
<evidence type="ECO:0000256" key="6">
    <source>
        <dbReference type="ARBA" id="ARBA00022958"/>
    </source>
</evidence>
<keyword evidence="8" id="KW-0406">Ion transport</keyword>
<comment type="subcellular location">
    <subcellularLocation>
        <location evidence="1">Cell membrane</location>
        <topology evidence="1">Multi-pass membrane protein</topology>
    </subcellularLocation>
</comment>
<feature type="transmembrane region" description="Helical" evidence="10">
    <location>
        <begin position="311"/>
        <end position="329"/>
    </location>
</feature>
<accession>A0A926RTS7</accession>
<feature type="transmembrane region" description="Helical" evidence="10">
    <location>
        <begin position="191"/>
        <end position="217"/>
    </location>
</feature>